<sequence>MLIPARFNGPPGSGNGGWSAGTFAVEAGAGADGRAFQVTLRVPPPLETPLTLSGAKVLDPAGTLVAEVTADADAGPGVPPATPADAGPYPGFSNHPFPGCYVCGPEHPGGLRIFPGPLPDGRMAAAWEVPPDVTVATMWAALDCPGGWSALQTGRVFVLGRIAVAVDALPAPGDRCVVVGAPVSTEGRKAVVDSTVYAQGGTALARARATWIAVDR</sequence>
<dbReference type="EMBL" id="MEIA01000306">
    <property type="protein sequence ID" value="OJF11548.1"/>
    <property type="molecule type" value="Genomic_DNA"/>
</dbReference>
<comment type="caution">
    <text evidence="1">The sequence shown here is derived from an EMBL/GenBank/DDBJ whole genome shotgun (WGS) entry which is preliminary data.</text>
</comment>
<organism evidence="1 2">
    <name type="scientific">Couchioplanes caeruleus subsp. caeruleus</name>
    <dbReference type="NCBI Taxonomy" id="56427"/>
    <lineage>
        <taxon>Bacteria</taxon>
        <taxon>Bacillati</taxon>
        <taxon>Actinomycetota</taxon>
        <taxon>Actinomycetes</taxon>
        <taxon>Micromonosporales</taxon>
        <taxon>Micromonosporaceae</taxon>
        <taxon>Couchioplanes</taxon>
    </lineage>
</organism>
<gene>
    <name evidence="1" type="ORF">BG844_25650</name>
</gene>
<accession>A0A1K0GKM3</accession>
<dbReference type="Gene3D" id="3.10.129.10">
    <property type="entry name" value="Hotdog Thioesterase"/>
    <property type="match status" value="1"/>
</dbReference>
<keyword evidence="2" id="KW-1185">Reference proteome</keyword>
<dbReference type="RefSeq" id="WP_071807939.1">
    <property type="nucleotide sequence ID" value="NZ_MEIA01000306.1"/>
</dbReference>
<proteinExistence type="predicted"/>
<name>A0A1K0GKM3_9ACTN</name>
<protein>
    <recommendedName>
        <fullName evidence="3">Thioesterase superfamily protein</fullName>
    </recommendedName>
</protein>
<dbReference type="Proteomes" id="UP000182486">
    <property type="component" value="Unassembled WGS sequence"/>
</dbReference>
<evidence type="ECO:0000313" key="1">
    <source>
        <dbReference type="EMBL" id="OJF11548.1"/>
    </source>
</evidence>
<evidence type="ECO:0000313" key="2">
    <source>
        <dbReference type="Proteomes" id="UP000182486"/>
    </source>
</evidence>
<dbReference type="InterPro" id="IPR029069">
    <property type="entry name" value="HotDog_dom_sf"/>
</dbReference>
<dbReference type="AlphaFoldDB" id="A0A1K0GKM3"/>
<evidence type="ECO:0008006" key="3">
    <source>
        <dbReference type="Google" id="ProtNLM"/>
    </source>
</evidence>
<dbReference type="SUPFAM" id="SSF54637">
    <property type="entry name" value="Thioesterase/thiol ester dehydrase-isomerase"/>
    <property type="match status" value="1"/>
</dbReference>
<reference evidence="1 2" key="1">
    <citation type="submission" date="2016-09" db="EMBL/GenBank/DDBJ databases">
        <title>Couchioplanes caeruleus draft genome sequence.</title>
        <authorList>
            <person name="Sheehan J."/>
            <person name="Caffrey P."/>
        </authorList>
    </citation>
    <scope>NUCLEOTIDE SEQUENCE [LARGE SCALE GENOMIC DNA]</scope>
    <source>
        <strain evidence="1 2">DSM 43634</strain>
    </source>
</reference>